<evidence type="ECO:0000256" key="2">
    <source>
        <dbReference type="ARBA" id="ARBA00022679"/>
    </source>
</evidence>
<name>A0AA35UPL6_9PROT</name>
<proteinExistence type="inferred from homology"/>
<dbReference type="Pfam" id="PF00370">
    <property type="entry name" value="FGGY_N"/>
    <property type="match status" value="1"/>
</dbReference>
<evidence type="ECO:0000256" key="1">
    <source>
        <dbReference type="ARBA" id="ARBA00009156"/>
    </source>
</evidence>
<evidence type="ECO:0000256" key="4">
    <source>
        <dbReference type="RuleBase" id="RU003733"/>
    </source>
</evidence>
<dbReference type="PANTHER" id="PTHR43095:SF3">
    <property type="entry name" value="L-XYLULOSE_3-KETO-L-GULONATE KINASE"/>
    <property type="match status" value="1"/>
</dbReference>
<dbReference type="Gene3D" id="3.30.420.40">
    <property type="match status" value="2"/>
</dbReference>
<dbReference type="PANTHER" id="PTHR43095">
    <property type="entry name" value="SUGAR KINASE"/>
    <property type="match status" value="1"/>
</dbReference>
<evidence type="ECO:0000259" key="5">
    <source>
        <dbReference type="Pfam" id="PF00370"/>
    </source>
</evidence>
<dbReference type="GO" id="GO:0016773">
    <property type="term" value="F:phosphotransferase activity, alcohol group as acceptor"/>
    <property type="evidence" value="ECO:0007669"/>
    <property type="project" value="InterPro"/>
</dbReference>
<comment type="similarity">
    <text evidence="1 4">Belongs to the FGGY kinase family.</text>
</comment>
<dbReference type="AlphaFoldDB" id="A0AA35UPL6"/>
<dbReference type="Proteomes" id="UP001176960">
    <property type="component" value="Unassembled WGS sequence"/>
</dbReference>
<keyword evidence="8" id="KW-1185">Reference proteome</keyword>
<dbReference type="RefSeq" id="WP_289842791.1">
    <property type="nucleotide sequence ID" value="NZ_CATKSH010000013.1"/>
</dbReference>
<dbReference type="InterPro" id="IPR018484">
    <property type="entry name" value="FGGY_N"/>
</dbReference>
<dbReference type="GO" id="GO:0016301">
    <property type="term" value="F:kinase activity"/>
    <property type="evidence" value="ECO:0007669"/>
    <property type="project" value="UniProtKB-KW"/>
</dbReference>
<dbReference type="EMBL" id="CATKSH010000013">
    <property type="protein sequence ID" value="CAI9121321.1"/>
    <property type="molecule type" value="Genomic_DNA"/>
</dbReference>
<dbReference type="InterPro" id="IPR050406">
    <property type="entry name" value="FGGY_Carb_Kinase"/>
</dbReference>
<protein>
    <submittedName>
        <fullName evidence="7">Carbohydrate kinase</fullName>
    </submittedName>
</protein>
<dbReference type="Pfam" id="PF02782">
    <property type="entry name" value="FGGY_C"/>
    <property type="match status" value="1"/>
</dbReference>
<dbReference type="PIRSF" id="PIRSF000538">
    <property type="entry name" value="GlpK"/>
    <property type="match status" value="1"/>
</dbReference>
<evidence type="ECO:0000313" key="8">
    <source>
        <dbReference type="Proteomes" id="UP001176960"/>
    </source>
</evidence>
<dbReference type="SUPFAM" id="SSF53067">
    <property type="entry name" value="Actin-like ATPase domain"/>
    <property type="match status" value="2"/>
</dbReference>
<organism evidence="7 8">
    <name type="scientific">Brytella acorum</name>
    <dbReference type="NCBI Taxonomy" id="2959299"/>
    <lineage>
        <taxon>Bacteria</taxon>
        <taxon>Pseudomonadati</taxon>
        <taxon>Pseudomonadota</taxon>
        <taxon>Alphaproteobacteria</taxon>
        <taxon>Acetobacterales</taxon>
        <taxon>Acetobacteraceae</taxon>
        <taxon>Brytella</taxon>
    </lineage>
</organism>
<sequence>MTNRQDALIIGIDSGTSVVKAVAFSLDGEQIAVASRPNRYTLAHDGVATQDMNQTWADCVAVLRRLAEMIPDLAGRTAAIAVTGQGDGTWLVGRDNQPVGEAWLWLDARASGTVRDLRSGPAERARYVTTGTGLSTCQQGAQLAHMQRVGPERLASAETALHCKDWLFLNLTAVRATDPSEASLTFGDFRTRLYDDNVIEALGLRGSRRLLPPIVDGACETFPLSSDAAAATGLRAGTPVSLGFMDIVSTGLGAGVYTRGEPAACTVTGSTGIHMKAVRAENFVLNDANTGYAIVLPVPGLVAQIQSNMAATLNIDWVLGLAAEIAIAVGAPHQAADFVPRIEGWLASSQPARLLYHPYISEAGERGPFINAAARASFIGLSHGHHFADLVRAVVEGLGMAARDCYGAMGAIPTDIRLSGGATRSPGLRGILSAVVGAPVRLSGRDEAGAAGAAMMAAVAIGAFASMDDCLDVWVKPRLGVLERPDPALCALYGAHFETYRHAREGLEPVWNALTVPPSPPAWNNERLRA</sequence>
<reference evidence="7" key="1">
    <citation type="submission" date="2023-03" db="EMBL/GenBank/DDBJ databases">
        <authorList>
            <person name="Cleenwerck I."/>
        </authorList>
    </citation>
    <scope>NUCLEOTIDE SEQUENCE</scope>
    <source>
        <strain evidence="7">LMG 32879</strain>
    </source>
</reference>
<feature type="domain" description="Carbohydrate kinase FGGY C-terminal" evidence="6">
    <location>
        <begin position="299"/>
        <end position="460"/>
    </location>
</feature>
<feature type="domain" description="Carbohydrate kinase FGGY N-terminal" evidence="5">
    <location>
        <begin position="9"/>
        <end position="253"/>
    </location>
</feature>
<dbReference type="GO" id="GO:0005975">
    <property type="term" value="P:carbohydrate metabolic process"/>
    <property type="evidence" value="ECO:0007669"/>
    <property type="project" value="InterPro"/>
</dbReference>
<evidence type="ECO:0000313" key="7">
    <source>
        <dbReference type="EMBL" id="CAI9121321.1"/>
    </source>
</evidence>
<dbReference type="InterPro" id="IPR000577">
    <property type="entry name" value="Carb_kinase_FGGY"/>
</dbReference>
<keyword evidence="2 4" id="KW-0808">Transferase</keyword>
<evidence type="ECO:0000259" key="6">
    <source>
        <dbReference type="Pfam" id="PF02782"/>
    </source>
</evidence>
<accession>A0AA35UPL6</accession>
<dbReference type="InterPro" id="IPR018485">
    <property type="entry name" value="FGGY_C"/>
</dbReference>
<dbReference type="InterPro" id="IPR043129">
    <property type="entry name" value="ATPase_NBD"/>
</dbReference>
<keyword evidence="3 4" id="KW-0418">Kinase</keyword>
<comment type="caution">
    <text evidence="7">The sequence shown here is derived from an EMBL/GenBank/DDBJ whole genome shotgun (WGS) entry which is preliminary data.</text>
</comment>
<evidence type="ECO:0000256" key="3">
    <source>
        <dbReference type="ARBA" id="ARBA00022777"/>
    </source>
</evidence>
<dbReference type="CDD" id="cd24121">
    <property type="entry name" value="ASKHA_NBD_FGGY_BaEryA-like"/>
    <property type="match status" value="1"/>
</dbReference>
<gene>
    <name evidence="7" type="ORF">LMG32879_002168</name>
</gene>
<dbReference type="PROSITE" id="PS00445">
    <property type="entry name" value="FGGY_KINASES_2"/>
    <property type="match status" value="1"/>
</dbReference>
<dbReference type="InterPro" id="IPR018483">
    <property type="entry name" value="Carb_kinase_FGGY_CS"/>
</dbReference>